<dbReference type="PANTHER" id="PTHR11735">
    <property type="entry name" value="TRNA N6-ADENOSINE THREONYLCARBAMOYLTRANSFERASE"/>
    <property type="match status" value="1"/>
</dbReference>
<dbReference type="PRINTS" id="PR00789">
    <property type="entry name" value="OSIALOPTASE"/>
</dbReference>
<name>A0ABV1G5J2_9FIRM</name>
<keyword evidence="9" id="KW-1185">Reference proteome</keyword>
<evidence type="ECO:0000313" key="9">
    <source>
        <dbReference type="Proteomes" id="UP001491552"/>
    </source>
</evidence>
<dbReference type="EC" id="2.3.1.234" evidence="1"/>
<evidence type="ECO:0000256" key="4">
    <source>
        <dbReference type="ARBA" id="ARBA00022723"/>
    </source>
</evidence>
<comment type="catalytic activity">
    <reaction evidence="6">
        <text>L-threonylcarbamoyladenylate + adenosine(37) in tRNA = N(6)-L-threonylcarbamoyladenosine(37) in tRNA + AMP + H(+)</text>
        <dbReference type="Rhea" id="RHEA:37059"/>
        <dbReference type="Rhea" id="RHEA-COMP:10162"/>
        <dbReference type="Rhea" id="RHEA-COMP:10163"/>
        <dbReference type="ChEBI" id="CHEBI:15378"/>
        <dbReference type="ChEBI" id="CHEBI:73682"/>
        <dbReference type="ChEBI" id="CHEBI:74411"/>
        <dbReference type="ChEBI" id="CHEBI:74418"/>
        <dbReference type="ChEBI" id="CHEBI:456215"/>
        <dbReference type="EC" id="2.3.1.234"/>
    </reaction>
</comment>
<dbReference type="Gene3D" id="3.30.420.40">
    <property type="match status" value="2"/>
</dbReference>
<dbReference type="InterPro" id="IPR017861">
    <property type="entry name" value="KAE1/TsaD"/>
</dbReference>
<gene>
    <name evidence="8" type="ORF">WMO66_05375</name>
</gene>
<dbReference type="Pfam" id="PF00814">
    <property type="entry name" value="TsaD"/>
    <property type="match status" value="1"/>
</dbReference>
<evidence type="ECO:0000313" key="8">
    <source>
        <dbReference type="EMBL" id="MEQ2510682.1"/>
    </source>
</evidence>
<accession>A0ABV1G5J2</accession>
<keyword evidence="5" id="KW-0012">Acyltransferase</keyword>
<evidence type="ECO:0000259" key="7">
    <source>
        <dbReference type="Pfam" id="PF00814"/>
    </source>
</evidence>
<comment type="caution">
    <text evidence="8">The sequence shown here is derived from an EMBL/GenBank/DDBJ whole genome shotgun (WGS) entry which is preliminary data.</text>
</comment>
<dbReference type="SUPFAM" id="SSF53067">
    <property type="entry name" value="Actin-like ATPase domain"/>
    <property type="match status" value="1"/>
</dbReference>
<dbReference type="Proteomes" id="UP001491552">
    <property type="component" value="Unassembled WGS sequence"/>
</dbReference>
<evidence type="ECO:0000256" key="3">
    <source>
        <dbReference type="ARBA" id="ARBA00022694"/>
    </source>
</evidence>
<evidence type="ECO:0000256" key="1">
    <source>
        <dbReference type="ARBA" id="ARBA00012156"/>
    </source>
</evidence>
<keyword evidence="4" id="KW-0479">Metal-binding</keyword>
<reference evidence="8 9" key="1">
    <citation type="submission" date="2024-03" db="EMBL/GenBank/DDBJ databases">
        <title>Human intestinal bacterial collection.</title>
        <authorList>
            <person name="Pauvert C."/>
            <person name="Hitch T.C.A."/>
            <person name="Clavel T."/>
        </authorList>
    </citation>
    <scope>NUCLEOTIDE SEQUENCE [LARGE SCALE GENOMIC DNA]</scope>
    <source>
        <strain evidence="8 9">CLA-AA-H192</strain>
    </source>
</reference>
<dbReference type="RefSeq" id="WP_349135363.1">
    <property type="nucleotide sequence ID" value="NZ_JBBMFF010000179.1"/>
</dbReference>
<evidence type="ECO:0000256" key="5">
    <source>
        <dbReference type="ARBA" id="ARBA00023315"/>
    </source>
</evidence>
<evidence type="ECO:0000256" key="2">
    <source>
        <dbReference type="ARBA" id="ARBA00022679"/>
    </source>
</evidence>
<keyword evidence="2" id="KW-0808">Transferase</keyword>
<evidence type="ECO:0000256" key="6">
    <source>
        <dbReference type="ARBA" id="ARBA00048117"/>
    </source>
</evidence>
<dbReference type="InterPro" id="IPR000905">
    <property type="entry name" value="Gcp-like_dom"/>
</dbReference>
<keyword evidence="3" id="KW-0819">tRNA processing</keyword>
<protein>
    <recommendedName>
        <fullName evidence="1">N(6)-L-threonylcarbamoyladenine synthase</fullName>
        <ecNumber evidence="1">2.3.1.234</ecNumber>
    </recommendedName>
</protein>
<dbReference type="InterPro" id="IPR043129">
    <property type="entry name" value="ATPase_NBD"/>
</dbReference>
<dbReference type="GO" id="GO:0003677">
    <property type="term" value="F:DNA binding"/>
    <property type="evidence" value="ECO:0007669"/>
    <property type="project" value="UniProtKB-KW"/>
</dbReference>
<keyword evidence="8" id="KW-0238">DNA-binding</keyword>
<dbReference type="PANTHER" id="PTHR11735:SF11">
    <property type="entry name" value="TRNA THREONYLCARBAMOYLADENOSINE BIOSYNTHESIS PROTEIN TSAB"/>
    <property type="match status" value="1"/>
</dbReference>
<proteinExistence type="predicted"/>
<sequence length="309" mass="32694">MRVLAFDTSNYTTSVAFFDGTAGHNISRLLDVEQGALGLRQSDALFAHVKRLPELADRLFSDIGTDAGFEAVGVSTRPRAVEGSYMPCFLAGESQARVLGAALGVPVLPFSHQQGHIAASLWGSGHMELMDEPHLAWHLSGGTTELLRVTPEGKGSVHAEKIGGTTDISAGQLIDRTGKLLGLPFPSGKHIDALSRSAQDRQVFRVKVQETTFSLSGVQNKVEQYHAAGNSPEETAGYALRCLIGAIVRATENALLEYPGSCVVFAGGVASNTLLRSSCAALPAVFCPPQFATDNALGVAVLTWRALHG</sequence>
<feature type="domain" description="Gcp-like" evidence="7">
    <location>
        <begin position="47"/>
        <end position="297"/>
    </location>
</feature>
<organism evidence="8 9">
    <name type="scientific">Faecousia intestinalis</name>
    <dbReference type="NCBI Taxonomy" id="3133167"/>
    <lineage>
        <taxon>Bacteria</taxon>
        <taxon>Bacillati</taxon>
        <taxon>Bacillota</taxon>
        <taxon>Clostridia</taxon>
        <taxon>Eubacteriales</taxon>
        <taxon>Oscillospiraceae</taxon>
        <taxon>Faecousia</taxon>
    </lineage>
</organism>
<dbReference type="EMBL" id="JBBMFF010000179">
    <property type="protein sequence ID" value="MEQ2510682.1"/>
    <property type="molecule type" value="Genomic_DNA"/>
</dbReference>